<evidence type="ECO:0000313" key="1">
    <source>
        <dbReference type="EMBL" id="SEI92768.1"/>
    </source>
</evidence>
<dbReference type="AlphaFoldDB" id="A0A1H6UKF0"/>
<organism evidence="1 2">
    <name type="scientific">Azotobacter beijerinckii</name>
    <dbReference type="NCBI Taxonomy" id="170623"/>
    <lineage>
        <taxon>Bacteria</taxon>
        <taxon>Pseudomonadati</taxon>
        <taxon>Pseudomonadota</taxon>
        <taxon>Gammaproteobacteria</taxon>
        <taxon>Pseudomonadales</taxon>
        <taxon>Pseudomonadaceae</taxon>
        <taxon>Azotobacter</taxon>
    </lineage>
</organism>
<name>A0A1H6UKF0_9GAMM</name>
<protein>
    <submittedName>
        <fullName evidence="1">Uncharacterized protein</fullName>
    </submittedName>
</protein>
<proteinExistence type="predicted"/>
<dbReference type="STRING" id="170623.SAMN04244579_02471"/>
<sequence length="69" mass="7982">MVLYIDRLMILGDILYLSLEQLLLLELLSLLRKFGRTPADKIIRHYESSASRHQLQTLALGPLVLRVHI</sequence>
<accession>A0A1H6UKF0</accession>
<dbReference type="Proteomes" id="UP000199005">
    <property type="component" value="Unassembled WGS sequence"/>
</dbReference>
<reference evidence="1 2" key="1">
    <citation type="submission" date="2016-10" db="EMBL/GenBank/DDBJ databases">
        <authorList>
            <person name="de Groot N.N."/>
        </authorList>
    </citation>
    <scope>NUCLEOTIDE SEQUENCE [LARGE SCALE GENOMIC DNA]</scope>
    <source>
        <strain evidence="1 2">DSM 1041</strain>
    </source>
</reference>
<evidence type="ECO:0000313" key="2">
    <source>
        <dbReference type="Proteomes" id="UP000199005"/>
    </source>
</evidence>
<dbReference type="EMBL" id="FNYO01000027">
    <property type="protein sequence ID" value="SEI92768.1"/>
    <property type="molecule type" value="Genomic_DNA"/>
</dbReference>
<gene>
    <name evidence="1" type="ORF">SAMN04244579_02471</name>
</gene>